<dbReference type="Proteomes" id="UP001226720">
    <property type="component" value="Unassembled WGS sequence"/>
</dbReference>
<sequence>MAKNSKTKRMVKEGADRAVRNMDQHDLTSLGNQQRKQQQQENLSGGE</sequence>
<gene>
    <name evidence="2" type="ORF">QO000_002436</name>
</gene>
<feature type="region of interest" description="Disordered" evidence="1">
    <location>
        <begin position="1"/>
        <end position="47"/>
    </location>
</feature>
<organism evidence="2 3">
    <name type="scientific">Guptibacillus hwajinpoensis</name>
    <dbReference type="NCBI Taxonomy" id="208199"/>
    <lineage>
        <taxon>Bacteria</taxon>
        <taxon>Bacillati</taxon>
        <taxon>Bacillota</taxon>
        <taxon>Bacilli</taxon>
        <taxon>Bacillales</taxon>
        <taxon>Guptibacillaceae</taxon>
        <taxon>Guptibacillus</taxon>
    </lineage>
</organism>
<evidence type="ECO:0000313" key="3">
    <source>
        <dbReference type="Proteomes" id="UP001226720"/>
    </source>
</evidence>
<dbReference type="GeneID" id="301327736"/>
<accession>A0ABU0K268</accession>
<keyword evidence="3" id="KW-1185">Reference proteome</keyword>
<comment type="caution">
    <text evidence="2">The sequence shown here is derived from an EMBL/GenBank/DDBJ whole genome shotgun (WGS) entry which is preliminary data.</text>
</comment>
<evidence type="ECO:0008006" key="4">
    <source>
        <dbReference type="Google" id="ProtNLM"/>
    </source>
</evidence>
<proteinExistence type="predicted"/>
<name>A0ABU0K268_9BACL</name>
<dbReference type="RefSeq" id="WP_301552129.1">
    <property type="nucleotide sequence ID" value="NZ_JAQRMZ010000006.1"/>
</dbReference>
<evidence type="ECO:0000256" key="1">
    <source>
        <dbReference type="SAM" id="MobiDB-lite"/>
    </source>
</evidence>
<dbReference type="EMBL" id="JAUSWM010000004">
    <property type="protein sequence ID" value="MDQ0483454.1"/>
    <property type="molecule type" value="Genomic_DNA"/>
</dbReference>
<reference evidence="2" key="1">
    <citation type="submission" date="2023-07" db="EMBL/GenBank/DDBJ databases">
        <title>Genomic Encyclopedia of Type Strains, Phase IV (KMG-IV): sequencing the most valuable type-strain genomes for metagenomic binning, comparative biology and taxonomic classification.</title>
        <authorList>
            <person name="Goeker M."/>
        </authorList>
    </citation>
    <scope>NUCLEOTIDE SEQUENCE [LARGE SCALE GENOMIC DNA]</scope>
    <source>
        <strain evidence="2">JSM 076093</strain>
    </source>
</reference>
<evidence type="ECO:0000313" key="2">
    <source>
        <dbReference type="EMBL" id="MDQ0483454.1"/>
    </source>
</evidence>
<protein>
    <recommendedName>
        <fullName evidence="4">Small, acid-soluble spore protein, alpha/beta type</fullName>
    </recommendedName>
</protein>
<feature type="compositionally biased region" description="Basic and acidic residues" evidence="1">
    <location>
        <begin position="10"/>
        <end position="26"/>
    </location>
</feature>